<dbReference type="Proteomes" id="UP000199076">
    <property type="component" value="Unassembled WGS sequence"/>
</dbReference>
<organism evidence="3 4">
    <name type="scientific">Halorientalis regularis</name>
    <dbReference type="NCBI Taxonomy" id="660518"/>
    <lineage>
        <taxon>Archaea</taxon>
        <taxon>Methanobacteriati</taxon>
        <taxon>Methanobacteriota</taxon>
        <taxon>Stenosarchaea group</taxon>
        <taxon>Halobacteria</taxon>
        <taxon>Halobacteriales</taxon>
        <taxon>Haloarculaceae</taxon>
        <taxon>Halorientalis</taxon>
    </lineage>
</organism>
<dbReference type="Pfam" id="PF04367">
    <property type="entry name" value="DUF502"/>
    <property type="match status" value="1"/>
</dbReference>
<evidence type="ECO:0000313" key="4">
    <source>
        <dbReference type="Proteomes" id="UP000199076"/>
    </source>
</evidence>
<dbReference type="AlphaFoldDB" id="A0A1G7MPV9"/>
<gene>
    <name evidence="3" type="ORF">SAMN05216218_10823</name>
</gene>
<feature type="region of interest" description="Disordered" evidence="1">
    <location>
        <begin position="218"/>
        <end position="237"/>
    </location>
</feature>
<dbReference type="STRING" id="660518.SAMN05216218_10823"/>
<feature type="transmembrane region" description="Helical" evidence="2">
    <location>
        <begin position="67"/>
        <end position="91"/>
    </location>
</feature>
<dbReference type="PANTHER" id="PTHR31876">
    <property type="entry name" value="COV-LIKE PROTEIN 1"/>
    <property type="match status" value="1"/>
</dbReference>
<evidence type="ECO:0000313" key="3">
    <source>
        <dbReference type="EMBL" id="SDF63714.1"/>
    </source>
</evidence>
<name>A0A1G7MPV9_9EURY</name>
<keyword evidence="4" id="KW-1185">Reference proteome</keyword>
<keyword evidence="2" id="KW-1133">Transmembrane helix</keyword>
<evidence type="ECO:0000256" key="2">
    <source>
        <dbReference type="SAM" id="Phobius"/>
    </source>
</evidence>
<keyword evidence="2" id="KW-0472">Membrane</keyword>
<accession>A0A1G7MPV9</accession>
<feature type="transmembrane region" description="Helical" evidence="2">
    <location>
        <begin position="21"/>
        <end position="47"/>
    </location>
</feature>
<reference evidence="4" key="1">
    <citation type="submission" date="2016-10" db="EMBL/GenBank/DDBJ databases">
        <authorList>
            <person name="Varghese N."/>
            <person name="Submissions S."/>
        </authorList>
    </citation>
    <scope>NUCLEOTIDE SEQUENCE [LARGE SCALE GENOMIC DNA]</scope>
    <source>
        <strain evidence="4">IBRC-M 10760</strain>
    </source>
</reference>
<dbReference type="PANTHER" id="PTHR31876:SF26">
    <property type="entry name" value="PROTEIN LIKE COV 2"/>
    <property type="match status" value="1"/>
</dbReference>
<sequence>MRLSPEVDGIERVSPRQRLRSAFLTGFAVTIPLIVTLLVLGFIVNFLTSTVNPFVGLVNATFGTEQLPEYVIEGFVLAVALVSILFVGLVAELSPANGTIDRTVTQVVTRIPGVGSLYRSVDEMSELLLNSDTESFQEVKLVEFPDRDSYAVAFVTADTPEVIEIATENDSMTTLYLPMAPNPVMGGHVIHVPDERVCDVDMTVEEGLQSIVTSGVAVEEPDGSAPPGTAGAPTRGE</sequence>
<keyword evidence="2" id="KW-0812">Transmembrane</keyword>
<dbReference type="EMBL" id="FNBK01000008">
    <property type="protein sequence ID" value="SDF63714.1"/>
    <property type="molecule type" value="Genomic_DNA"/>
</dbReference>
<dbReference type="OrthoDB" id="51558at2157"/>
<dbReference type="RefSeq" id="WP_092692102.1">
    <property type="nucleotide sequence ID" value="NZ_FNBK01000008.1"/>
</dbReference>
<protein>
    <submittedName>
        <fullName evidence="3">Uncharacterized membrane protein</fullName>
    </submittedName>
</protein>
<dbReference type="InterPro" id="IPR007462">
    <property type="entry name" value="COV1-like"/>
</dbReference>
<evidence type="ECO:0000256" key="1">
    <source>
        <dbReference type="SAM" id="MobiDB-lite"/>
    </source>
</evidence>
<proteinExistence type="predicted"/>